<organism evidence="1 2">
    <name type="scientific">Saccharolobus caldissimus</name>
    <dbReference type="NCBI Taxonomy" id="1702097"/>
    <lineage>
        <taxon>Archaea</taxon>
        <taxon>Thermoproteota</taxon>
        <taxon>Thermoprotei</taxon>
        <taxon>Sulfolobales</taxon>
        <taxon>Sulfolobaceae</taxon>
        <taxon>Saccharolobus</taxon>
    </lineage>
</organism>
<dbReference type="InterPro" id="IPR050407">
    <property type="entry name" value="Geranylgeranyl_reductase"/>
</dbReference>
<dbReference type="PANTHER" id="PTHR42685:SF20">
    <property type="entry name" value="HYDROGENASE, PUTATIVE-RELATED"/>
    <property type="match status" value="1"/>
</dbReference>
<evidence type="ECO:0000313" key="1">
    <source>
        <dbReference type="EMBL" id="BDB97771.1"/>
    </source>
</evidence>
<dbReference type="Pfam" id="PF13450">
    <property type="entry name" value="NAD_binding_8"/>
    <property type="match status" value="1"/>
</dbReference>
<evidence type="ECO:0000313" key="2">
    <source>
        <dbReference type="Proteomes" id="UP001319921"/>
    </source>
</evidence>
<dbReference type="PANTHER" id="PTHR42685">
    <property type="entry name" value="GERANYLGERANYL DIPHOSPHATE REDUCTASE"/>
    <property type="match status" value="1"/>
</dbReference>
<keyword evidence="2" id="KW-1185">Reference proteome</keyword>
<accession>A0AAQ4CPP0</accession>
<sequence>MKVAILGGGVAGSTLAYLLSRVNYDVTIFDISQNYIKPCGDIVPNVYSPPYNWPQTFRIKRFSFYIDGERIYDVEYNHTKWLVIDKWEWINKMRKYSKIKVTHDPVLKGFDYVIDSRGPYPMDRELVYTTRAIVETENFNDEAIIEFDTKYTGFYWIFPSKENEYNIGAGFLEYKDSKKLLYEYLKGKIGNFKIKDLRGAPISIGNVSNKRFRIGEARGLVFPLSGEGIRPSAISAEYAFEAIYKNKNFNEFLDEKLKIIEKRIKIQIILLNIYKHSSFNLRRTLMKLFFKNDILIDAYLEDKLDIDGIIESIKSVKQNGSITRKF</sequence>
<reference evidence="1 2" key="1">
    <citation type="journal article" date="2022" name="Microbiol. Resour. Announc.">
        <title>Complete Genome Sequence of the Hyperthermophilic and Acidophilic Archaeon Saccharolobus caldissimus Strain HS-3T.</title>
        <authorList>
            <person name="Sakai H.D."/>
            <person name="Kurosawa N."/>
        </authorList>
    </citation>
    <scope>NUCLEOTIDE SEQUENCE [LARGE SCALE GENOMIC DNA]</scope>
    <source>
        <strain evidence="1 2">JCM32116</strain>
    </source>
</reference>
<dbReference type="KEGG" id="scas:SACC_07880"/>
<name>A0AAQ4CPP0_9CREN</name>
<dbReference type="EMBL" id="AP025226">
    <property type="protein sequence ID" value="BDB97771.1"/>
    <property type="molecule type" value="Genomic_DNA"/>
</dbReference>
<gene>
    <name evidence="1" type="ORF">SACC_07880</name>
</gene>
<dbReference type="InterPro" id="IPR036188">
    <property type="entry name" value="FAD/NAD-bd_sf"/>
</dbReference>
<dbReference type="SUPFAM" id="SSF51905">
    <property type="entry name" value="FAD/NAD(P)-binding domain"/>
    <property type="match status" value="1"/>
</dbReference>
<dbReference type="GeneID" id="68865527"/>
<dbReference type="RefSeq" id="WP_229571742.1">
    <property type="nucleotide sequence ID" value="NZ_AP025226.1"/>
</dbReference>
<dbReference type="AlphaFoldDB" id="A0AAQ4CPP0"/>
<dbReference type="Gene3D" id="3.50.50.60">
    <property type="entry name" value="FAD/NAD(P)-binding domain"/>
    <property type="match status" value="2"/>
</dbReference>
<protein>
    <submittedName>
        <fullName evidence="1">Dehydrogenase</fullName>
    </submittedName>
</protein>
<dbReference type="Proteomes" id="UP001319921">
    <property type="component" value="Chromosome"/>
</dbReference>
<proteinExistence type="predicted"/>